<dbReference type="InterPro" id="IPR000073">
    <property type="entry name" value="AB_hydrolase_1"/>
</dbReference>
<organism evidence="2 3">
    <name type="scientific">Amycolatopsis rifamycinica</name>
    <dbReference type="NCBI Taxonomy" id="287986"/>
    <lineage>
        <taxon>Bacteria</taxon>
        <taxon>Bacillati</taxon>
        <taxon>Actinomycetota</taxon>
        <taxon>Actinomycetes</taxon>
        <taxon>Pseudonocardiales</taxon>
        <taxon>Pseudonocardiaceae</taxon>
        <taxon>Amycolatopsis</taxon>
    </lineage>
</organism>
<feature type="domain" description="AB hydrolase-1" evidence="1">
    <location>
        <begin position="4"/>
        <end position="211"/>
    </location>
</feature>
<dbReference type="EMBL" id="JMQI01000067">
    <property type="protein sequence ID" value="KDN17941.1"/>
    <property type="molecule type" value="Genomic_DNA"/>
</dbReference>
<evidence type="ECO:0000313" key="3">
    <source>
        <dbReference type="Proteomes" id="UP000027345"/>
    </source>
</evidence>
<dbReference type="InterPro" id="IPR052897">
    <property type="entry name" value="Sec-Metab_Biosynth_Hydrolase"/>
</dbReference>
<dbReference type="GO" id="GO:0003824">
    <property type="term" value="F:catalytic activity"/>
    <property type="evidence" value="ECO:0007669"/>
    <property type="project" value="UniProtKB-ARBA"/>
</dbReference>
<dbReference type="SUPFAM" id="SSF53474">
    <property type="entry name" value="alpha/beta-Hydrolases"/>
    <property type="match status" value="1"/>
</dbReference>
<name>A0A066TRX9_9PSEU</name>
<proteinExistence type="predicted"/>
<keyword evidence="3" id="KW-1185">Reference proteome</keyword>
<sequence>MTTFVLVHGAWHGPWAWDRIVPLLHAAGARTLTPELSVSGGLHDHAETVITALDAVRDDDVVLVGHSYAGLVVREAADARADAVGHVVLVDGWAGPDGSSLFGLAPETTVRALLAAAGDGPSIPAPPPAAYGVTDPGDVAWLAPRLVPQSRRSFTETTRLSGAVDRIPGTALWCRPKTYAFEELGQSVGYRTRALDAPHDVMVTHPASLARLLLQDAEARSLE</sequence>
<dbReference type="Proteomes" id="UP000027345">
    <property type="component" value="Unassembled WGS sequence"/>
</dbReference>
<dbReference type="PANTHER" id="PTHR37017">
    <property type="entry name" value="AB HYDROLASE-1 DOMAIN-CONTAINING PROTEIN-RELATED"/>
    <property type="match status" value="1"/>
</dbReference>
<gene>
    <name evidence="2" type="ORF">DV20_33050</name>
</gene>
<dbReference type="Gene3D" id="3.40.50.1820">
    <property type="entry name" value="alpha/beta hydrolase"/>
    <property type="match status" value="1"/>
</dbReference>
<evidence type="ECO:0000313" key="2">
    <source>
        <dbReference type="EMBL" id="KDN17941.1"/>
    </source>
</evidence>
<dbReference type="OrthoDB" id="9773549at2"/>
<evidence type="ECO:0000259" key="1">
    <source>
        <dbReference type="Pfam" id="PF12697"/>
    </source>
</evidence>
<dbReference type="STRING" id="287986.DV20_33050"/>
<dbReference type="Pfam" id="PF12697">
    <property type="entry name" value="Abhydrolase_6"/>
    <property type="match status" value="1"/>
</dbReference>
<protein>
    <submittedName>
        <fullName evidence="2">Esterase</fullName>
    </submittedName>
</protein>
<comment type="caution">
    <text evidence="2">The sequence shown here is derived from an EMBL/GenBank/DDBJ whole genome shotgun (WGS) entry which is preliminary data.</text>
</comment>
<dbReference type="AlphaFoldDB" id="A0A066TRX9"/>
<reference evidence="2 3" key="1">
    <citation type="submission" date="2014-05" db="EMBL/GenBank/DDBJ databases">
        <title>Draft genome sequence of Amycolatopsis rifamycinica DSM 46095.</title>
        <authorList>
            <person name="Lal R."/>
            <person name="Saxena A."/>
            <person name="Kumari R."/>
            <person name="Mukherjee U."/>
            <person name="Singh P."/>
            <person name="Sangwan N."/>
            <person name="Mahato N.K."/>
        </authorList>
    </citation>
    <scope>NUCLEOTIDE SEQUENCE [LARGE SCALE GENOMIC DNA]</scope>
    <source>
        <strain evidence="2 3">DSM 46095</strain>
    </source>
</reference>
<accession>A0A066TRX9</accession>
<dbReference type="InterPro" id="IPR029058">
    <property type="entry name" value="AB_hydrolase_fold"/>
</dbReference>
<dbReference type="RefSeq" id="WP_043786922.1">
    <property type="nucleotide sequence ID" value="NZ_JMQI01000067.1"/>
</dbReference>
<dbReference type="eggNOG" id="COG1075">
    <property type="taxonomic scope" value="Bacteria"/>
</dbReference>
<dbReference type="PANTHER" id="PTHR37017:SF11">
    <property type="entry name" value="ESTERASE_LIPASE_THIOESTERASE DOMAIN-CONTAINING PROTEIN"/>
    <property type="match status" value="1"/>
</dbReference>